<gene>
    <name evidence="2" type="ORF">BCF38_11369</name>
    <name evidence="3" type="ORF">SAMN05421539_11369</name>
</gene>
<dbReference type="GO" id="GO:0008757">
    <property type="term" value="F:S-adenosylmethionine-dependent methyltransferase activity"/>
    <property type="evidence" value="ECO:0007669"/>
    <property type="project" value="InterPro"/>
</dbReference>
<dbReference type="Pfam" id="PF08241">
    <property type="entry name" value="Methyltransf_11"/>
    <property type="match status" value="1"/>
</dbReference>
<keyword evidence="3" id="KW-0489">Methyltransferase</keyword>
<dbReference type="CDD" id="cd02440">
    <property type="entry name" value="AdoMet_MTases"/>
    <property type="match status" value="1"/>
</dbReference>
<sequence length="252" mass="27648">MTQLQNKGLLPTQTPVMEDAVLMASRRIGSWEVLVKRLPLSSADLASRYDAASSRWERTAARFQLEAAYQEPLLTSHIATVLGQAGPQARVLDCGVGTGSLSIALDRILVDRVTFHSIDTSAKMLVRARSKMHAAGLRAHCQQADVLSLPYDDQSFDVVMAAHVLEHLPDPKRALREMIRVLKPGGMVFVCLTRPSLFGALIQLKWRTWAVTEKQGVAWLHDCQLADVGCEPVHLGACAGVASTAFWARRPT</sequence>
<dbReference type="GO" id="GO:0032259">
    <property type="term" value="P:methylation"/>
    <property type="evidence" value="ECO:0007669"/>
    <property type="project" value="UniProtKB-KW"/>
</dbReference>
<dbReference type="Proteomes" id="UP000245839">
    <property type="component" value="Unassembled WGS sequence"/>
</dbReference>
<evidence type="ECO:0000259" key="1">
    <source>
        <dbReference type="Pfam" id="PF08241"/>
    </source>
</evidence>
<dbReference type="SUPFAM" id="SSF53335">
    <property type="entry name" value="S-adenosyl-L-methionine-dependent methyltransferases"/>
    <property type="match status" value="1"/>
</dbReference>
<evidence type="ECO:0000313" key="5">
    <source>
        <dbReference type="Proteomes" id="UP000251571"/>
    </source>
</evidence>
<feature type="domain" description="Methyltransferase type 11" evidence="1">
    <location>
        <begin position="92"/>
        <end position="189"/>
    </location>
</feature>
<dbReference type="InterPro" id="IPR029063">
    <property type="entry name" value="SAM-dependent_MTases_sf"/>
</dbReference>
<dbReference type="Gene3D" id="3.40.50.150">
    <property type="entry name" value="Vaccinia Virus protein VP39"/>
    <property type="match status" value="1"/>
</dbReference>
<proteinExistence type="predicted"/>
<dbReference type="EMBL" id="UETC01000013">
    <property type="protein sequence ID" value="SSA50351.1"/>
    <property type="molecule type" value="Genomic_DNA"/>
</dbReference>
<reference evidence="2 4" key="2">
    <citation type="submission" date="2018-03" db="EMBL/GenBank/DDBJ databases">
        <title>Genomic Encyclopedia of Archaeal and Bacterial Type Strains, Phase II (KMG-II): from individual species to whole genera.</title>
        <authorList>
            <person name="Goeker M."/>
        </authorList>
    </citation>
    <scope>NUCLEOTIDE SEQUENCE [LARGE SCALE GENOMIC DNA]</scope>
    <source>
        <strain evidence="2 4">DSM 25227</strain>
    </source>
</reference>
<dbReference type="EMBL" id="QGDJ01000013">
    <property type="protein sequence ID" value="PWJ13838.1"/>
    <property type="molecule type" value="Genomic_DNA"/>
</dbReference>
<dbReference type="AlphaFoldDB" id="A0A2Y9B1N1"/>
<reference evidence="3 5" key="1">
    <citation type="submission" date="2016-10" db="EMBL/GenBank/DDBJ databases">
        <authorList>
            <person name="Cai Z."/>
        </authorList>
    </citation>
    <scope>NUCLEOTIDE SEQUENCE [LARGE SCALE GENOMIC DNA]</scope>
    <source>
        <strain evidence="3 5">DSM 25227</strain>
    </source>
</reference>
<dbReference type="Proteomes" id="UP000251571">
    <property type="component" value="Unassembled WGS sequence"/>
</dbReference>
<dbReference type="InterPro" id="IPR013216">
    <property type="entry name" value="Methyltransf_11"/>
</dbReference>
<name>A0A2Y9B1N1_9RHOB</name>
<dbReference type="PANTHER" id="PTHR43591">
    <property type="entry name" value="METHYLTRANSFERASE"/>
    <property type="match status" value="1"/>
</dbReference>
<evidence type="ECO:0000313" key="2">
    <source>
        <dbReference type="EMBL" id="PWJ13838.1"/>
    </source>
</evidence>
<dbReference type="PANTHER" id="PTHR43591:SF24">
    <property type="entry name" value="2-METHOXY-6-POLYPRENYL-1,4-BENZOQUINOL METHYLASE, MITOCHONDRIAL"/>
    <property type="match status" value="1"/>
</dbReference>
<keyword evidence="4" id="KW-1185">Reference proteome</keyword>
<accession>A0A2Y9B1N1</accession>
<organism evidence="3 5">
    <name type="scientific">Jannaschia seohaensis</name>
    <dbReference type="NCBI Taxonomy" id="475081"/>
    <lineage>
        <taxon>Bacteria</taxon>
        <taxon>Pseudomonadati</taxon>
        <taxon>Pseudomonadota</taxon>
        <taxon>Alphaproteobacteria</taxon>
        <taxon>Rhodobacterales</taxon>
        <taxon>Roseobacteraceae</taxon>
        <taxon>Jannaschia</taxon>
    </lineage>
</organism>
<protein>
    <submittedName>
        <fullName evidence="3">Demethylmenaquinone methyltransferase / 2-methoxy-6-polyprenyl-1,4-benzoquinol methylase</fullName>
    </submittedName>
    <submittedName>
        <fullName evidence="2">Demethylmenaquinone methyltransferase/2-methoxy-6-polyprenyl-1,4-benzoquinol methylase</fullName>
    </submittedName>
</protein>
<evidence type="ECO:0000313" key="3">
    <source>
        <dbReference type="EMBL" id="SSA50351.1"/>
    </source>
</evidence>
<evidence type="ECO:0000313" key="4">
    <source>
        <dbReference type="Proteomes" id="UP000245839"/>
    </source>
</evidence>
<keyword evidence="3" id="KW-0808">Transferase</keyword>
<dbReference type="RefSeq" id="WP_170125499.1">
    <property type="nucleotide sequence ID" value="NZ_QGDJ01000013.1"/>
</dbReference>